<dbReference type="PANTHER" id="PTHR43963">
    <property type="entry name" value="CARBONYL REDUCTASE 1-RELATED"/>
    <property type="match status" value="1"/>
</dbReference>
<dbReference type="PANTHER" id="PTHR43963:SF6">
    <property type="entry name" value="CHAIN DEHYDROGENASE FAMILY PROTEIN, PUTATIVE (AFU_ORTHOLOGUE AFUA_3G15350)-RELATED"/>
    <property type="match status" value="1"/>
</dbReference>
<name>A0A7S0AT71_9STRA</name>
<dbReference type="EMBL" id="HBEJ01012616">
    <property type="protein sequence ID" value="CAD8373320.1"/>
    <property type="molecule type" value="Transcribed_RNA"/>
</dbReference>
<sequence>MSSSAAAAFAAPSGRVAAITGANKGVGFFIALHLATSGLFSSVLLGCRDSSRGQQAVADIQVQGKGKIAPTIEIKYLPLTVGDAASHDQFRKTVEEQYGKLDCLVNNAGFAFKGADPTPFAQQCKPTVDINFRGTVDLTETLLPLLRNGTDARIVNVASMSGHLSQLRSAGLRNQFISQTLTMDRLREMVDEFETDVLAGKHSKKGWGNSNYGLSKMALIAATKVMAREEAINGIKVNCCCPGYCDTDMTSHKGPRPPKEGALNAVLPATMENCPSGEFFSNMKVSEW</sequence>
<dbReference type="InterPro" id="IPR002347">
    <property type="entry name" value="SDR_fam"/>
</dbReference>
<evidence type="ECO:0000256" key="3">
    <source>
        <dbReference type="ARBA" id="ARBA00023002"/>
    </source>
</evidence>
<dbReference type="PRINTS" id="PR00080">
    <property type="entry name" value="SDRFAMILY"/>
</dbReference>
<dbReference type="GO" id="GO:0016491">
    <property type="term" value="F:oxidoreductase activity"/>
    <property type="evidence" value="ECO:0007669"/>
    <property type="project" value="UniProtKB-KW"/>
</dbReference>
<gene>
    <name evidence="5" type="ORF">MPOL1434_LOCUS7400</name>
</gene>
<reference evidence="5" key="1">
    <citation type="submission" date="2021-01" db="EMBL/GenBank/DDBJ databases">
        <authorList>
            <person name="Corre E."/>
            <person name="Pelletier E."/>
            <person name="Niang G."/>
            <person name="Scheremetjew M."/>
            <person name="Finn R."/>
            <person name="Kale V."/>
            <person name="Holt S."/>
            <person name="Cochrane G."/>
            <person name="Meng A."/>
            <person name="Brown T."/>
            <person name="Cohen L."/>
        </authorList>
    </citation>
    <scope>NUCLEOTIDE SEQUENCE</scope>
    <source>
        <strain evidence="5">CCMP3303</strain>
    </source>
</reference>
<evidence type="ECO:0000313" key="5">
    <source>
        <dbReference type="EMBL" id="CAD8373320.1"/>
    </source>
</evidence>
<organism evidence="5">
    <name type="scientific">Minutocellus polymorphus</name>
    <dbReference type="NCBI Taxonomy" id="265543"/>
    <lineage>
        <taxon>Eukaryota</taxon>
        <taxon>Sar</taxon>
        <taxon>Stramenopiles</taxon>
        <taxon>Ochrophyta</taxon>
        <taxon>Bacillariophyta</taxon>
        <taxon>Mediophyceae</taxon>
        <taxon>Cymatosirophycidae</taxon>
        <taxon>Cymatosirales</taxon>
        <taxon>Cymatosiraceae</taxon>
        <taxon>Minutocellus</taxon>
    </lineage>
</organism>
<dbReference type="SUPFAM" id="SSF51735">
    <property type="entry name" value="NAD(P)-binding Rossmann-fold domains"/>
    <property type="match status" value="1"/>
</dbReference>
<dbReference type="Pfam" id="PF00106">
    <property type="entry name" value="adh_short"/>
    <property type="match status" value="2"/>
</dbReference>
<keyword evidence="3" id="KW-0560">Oxidoreductase</keyword>
<comment type="similarity">
    <text evidence="1 4">Belongs to the short-chain dehydrogenases/reductases (SDR) family.</text>
</comment>
<evidence type="ECO:0000256" key="1">
    <source>
        <dbReference type="ARBA" id="ARBA00006484"/>
    </source>
</evidence>
<evidence type="ECO:0000256" key="4">
    <source>
        <dbReference type="RuleBase" id="RU000363"/>
    </source>
</evidence>
<dbReference type="Gene3D" id="3.40.50.720">
    <property type="entry name" value="NAD(P)-binding Rossmann-like Domain"/>
    <property type="match status" value="1"/>
</dbReference>
<dbReference type="AlphaFoldDB" id="A0A7S0AT71"/>
<protein>
    <submittedName>
        <fullName evidence="5">Uncharacterized protein</fullName>
    </submittedName>
</protein>
<dbReference type="InterPro" id="IPR036291">
    <property type="entry name" value="NAD(P)-bd_dom_sf"/>
</dbReference>
<keyword evidence="2" id="KW-0521">NADP</keyword>
<accession>A0A7S0AT71</accession>
<dbReference type="PRINTS" id="PR00081">
    <property type="entry name" value="GDHRDH"/>
</dbReference>
<proteinExistence type="inferred from homology"/>
<evidence type="ECO:0000256" key="2">
    <source>
        <dbReference type="ARBA" id="ARBA00022857"/>
    </source>
</evidence>